<evidence type="ECO:0000313" key="12">
    <source>
        <dbReference type="Proteomes" id="UP001370490"/>
    </source>
</evidence>
<evidence type="ECO:0000256" key="6">
    <source>
        <dbReference type="ARBA" id="ARBA00023242"/>
    </source>
</evidence>
<evidence type="ECO:0000256" key="5">
    <source>
        <dbReference type="ARBA" id="ARBA00023163"/>
    </source>
</evidence>
<dbReference type="EMBL" id="JBAMMX010000014">
    <property type="protein sequence ID" value="KAK6927560.1"/>
    <property type="molecule type" value="Genomic_DNA"/>
</dbReference>
<evidence type="ECO:0000256" key="9">
    <source>
        <dbReference type="SAM" id="MobiDB-lite"/>
    </source>
</evidence>
<evidence type="ECO:0000256" key="1">
    <source>
        <dbReference type="ARBA" id="ARBA00004123"/>
    </source>
</evidence>
<evidence type="ECO:0000256" key="3">
    <source>
        <dbReference type="ARBA" id="ARBA00022491"/>
    </source>
</evidence>
<comment type="caution">
    <text evidence="11">The sequence shown here is derived from an EMBL/GenBank/DDBJ whole genome shotgun (WGS) entry which is preliminary data.</text>
</comment>
<dbReference type="GO" id="GO:0006355">
    <property type="term" value="P:regulation of DNA-templated transcription"/>
    <property type="evidence" value="ECO:0007669"/>
    <property type="project" value="InterPro"/>
</dbReference>
<feature type="region of interest" description="Disordered" evidence="9">
    <location>
        <begin position="132"/>
        <end position="154"/>
    </location>
</feature>
<comment type="subunit">
    <text evidence="8">Homodimers and heterodimers.</text>
</comment>
<evidence type="ECO:0000259" key="10">
    <source>
        <dbReference type="PROSITE" id="PS51745"/>
    </source>
</evidence>
<proteinExistence type="inferred from homology"/>
<protein>
    <recommendedName>
        <fullName evidence="8">Auxin-responsive protein</fullName>
    </recommendedName>
</protein>
<keyword evidence="7 8" id="KW-0927">Auxin signaling pathway</keyword>
<dbReference type="PANTHER" id="PTHR31734">
    <property type="entry name" value="AUXIN-RESPONSIVE PROTEIN IAA17"/>
    <property type="match status" value="1"/>
</dbReference>
<comment type="similarity">
    <text evidence="2 8">Belongs to the Aux/IAA family.</text>
</comment>
<gene>
    <name evidence="11" type="ORF">RJ641_006151</name>
</gene>
<name>A0AAN8V4V3_9MAGN</name>
<dbReference type="AlphaFoldDB" id="A0AAN8V4V3"/>
<feature type="compositionally biased region" description="Basic and acidic residues" evidence="9">
    <location>
        <begin position="138"/>
        <end position="150"/>
    </location>
</feature>
<organism evidence="11 12">
    <name type="scientific">Dillenia turbinata</name>
    <dbReference type="NCBI Taxonomy" id="194707"/>
    <lineage>
        <taxon>Eukaryota</taxon>
        <taxon>Viridiplantae</taxon>
        <taxon>Streptophyta</taxon>
        <taxon>Embryophyta</taxon>
        <taxon>Tracheophyta</taxon>
        <taxon>Spermatophyta</taxon>
        <taxon>Magnoliopsida</taxon>
        <taxon>eudicotyledons</taxon>
        <taxon>Gunneridae</taxon>
        <taxon>Pentapetalae</taxon>
        <taxon>Dilleniales</taxon>
        <taxon>Dilleniaceae</taxon>
        <taxon>Dillenia</taxon>
    </lineage>
</organism>
<dbReference type="GO" id="GO:0009734">
    <property type="term" value="P:auxin-activated signaling pathway"/>
    <property type="evidence" value="ECO:0007669"/>
    <property type="project" value="UniProtKB-UniRule"/>
</dbReference>
<dbReference type="PANTHER" id="PTHR31734:SF44">
    <property type="entry name" value="AUXIN-RESPONSIVE PROTEIN"/>
    <property type="match status" value="1"/>
</dbReference>
<feature type="region of interest" description="Disordered" evidence="9">
    <location>
        <begin position="64"/>
        <end position="93"/>
    </location>
</feature>
<evidence type="ECO:0000256" key="2">
    <source>
        <dbReference type="ARBA" id="ARBA00006728"/>
    </source>
</evidence>
<dbReference type="GO" id="GO:0005634">
    <property type="term" value="C:nucleus"/>
    <property type="evidence" value="ECO:0007669"/>
    <property type="project" value="UniProtKB-SubCell"/>
</dbReference>
<evidence type="ECO:0000256" key="7">
    <source>
        <dbReference type="ARBA" id="ARBA00023294"/>
    </source>
</evidence>
<dbReference type="InterPro" id="IPR053793">
    <property type="entry name" value="PB1-like"/>
</dbReference>
<dbReference type="Proteomes" id="UP001370490">
    <property type="component" value="Unassembled WGS sequence"/>
</dbReference>
<evidence type="ECO:0000256" key="8">
    <source>
        <dbReference type="RuleBase" id="RU004549"/>
    </source>
</evidence>
<feature type="domain" description="PB1" evidence="10">
    <location>
        <begin position="156"/>
        <end position="244"/>
    </location>
</feature>
<keyword evidence="6 8" id="KW-0539">Nucleus</keyword>
<keyword evidence="5 8" id="KW-0804">Transcription</keyword>
<dbReference type="PROSITE" id="PS51745">
    <property type="entry name" value="PB1"/>
    <property type="match status" value="1"/>
</dbReference>
<comment type="function">
    <text evidence="8">Aux/IAA proteins are short-lived transcriptional factors that function as repressors of early auxin response genes at low auxin concentrations.</text>
</comment>
<keyword evidence="4 8" id="KW-0805">Transcription regulation</keyword>
<evidence type="ECO:0000256" key="4">
    <source>
        <dbReference type="ARBA" id="ARBA00023015"/>
    </source>
</evidence>
<dbReference type="Gene3D" id="3.10.20.90">
    <property type="entry name" value="Phosphatidylinositol 3-kinase Catalytic Subunit, Chain A, domain 1"/>
    <property type="match status" value="1"/>
</dbReference>
<dbReference type="InterPro" id="IPR033389">
    <property type="entry name" value="AUX/IAA_dom"/>
</dbReference>
<reference evidence="11 12" key="1">
    <citation type="submission" date="2023-12" db="EMBL/GenBank/DDBJ databases">
        <title>A high-quality genome assembly for Dillenia turbinata (Dilleniales).</title>
        <authorList>
            <person name="Chanderbali A."/>
        </authorList>
    </citation>
    <scope>NUCLEOTIDE SEQUENCE [LARGE SCALE GENOMIC DNA]</scope>
    <source>
        <strain evidence="11">LSX21</strain>
        <tissue evidence="11">Leaf</tissue>
    </source>
</reference>
<sequence length="253" mass="29039">MELQLGLALGPPIHNPNKCLDLKICGFEPNEQVSSTPWTMSCVGAKNEFHVKNKRSSIEAFGSVVEEEEGQKPKTTLPLVSWSDQPHEEEEDNCGRGKICKRLIIERNQGGIVGWPPINSLRQKLLYQNRHPHQNQHGRIENNRTGENRPHSRSNSMYVKVKMEGVAIGRKIDLKRYHSYQTLKESLISMFSKNLRSELDVSANYTLTYQDREGDWLIAGDVPWRTFINSVRRLEILNNNGSLYRLGSPWFII</sequence>
<dbReference type="SUPFAM" id="SSF54277">
    <property type="entry name" value="CAD &amp; PB1 domains"/>
    <property type="match status" value="1"/>
</dbReference>
<evidence type="ECO:0000313" key="11">
    <source>
        <dbReference type="EMBL" id="KAK6927560.1"/>
    </source>
</evidence>
<keyword evidence="3 8" id="KW-0678">Repressor</keyword>
<dbReference type="InterPro" id="IPR003311">
    <property type="entry name" value="AUX_IAA"/>
</dbReference>
<accession>A0AAN8V4V3</accession>
<keyword evidence="12" id="KW-1185">Reference proteome</keyword>
<dbReference type="Pfam" id="PF02309">
    <property type="entry name" value="AUX_IAA"/>
    <property type="match status" value="1"/>
</dbReference>
<comment type="subcellular location">
    <subcellularLocation>
        <location evidence="1 8">Nucleus</location>
    </subcellularLocation>
</comment>